<proteinExistence type="predicted"/>
<sequence>MKKILCLVSAIAFTFTSCSKDDNDSSDSTSSILVKKITTTDNNGYSSSESYAYNGNKIVSMTEEDGSVTKYTYTGDLITKIEEFDMNGTLNLTTDYNYINGKLDNSIDKHPAESYYYKTKYTHNEDGTISYDQFRGIPATGAEEEYGATGKYTYKDGNIVKLEVSYYGAEYSYTYEYDTKNNPFKNVLGYNLLLDSTSANNITKETSTYEEVNTYKYNENNYPIEKITNFSTGTETVVYAY</sequence>
<name>A0A1M5P4I1_FLAJO</name>
<accession>A0A1M5P4I1</accession>
<evidence type="ECO:0000313" key="1">
    <source>
        <dbReference type="EMBL" id="SHG96329.1"/>
    </source>
</evidence>
<evidence type="ECO:0008006" key="3">
    <source>
        <dbReference type="Google" id="ProtNLM"/>
    </source>
</evidence>
<organism evidence="1 2">
    <name type="scientific">Flavobacterium johnsoniae</name>
    <name type="common">Cytophaga johnsonae</name>
    <dbReference type="NCBI Taxonomy" id="986"/>
    <lineage>
        <taxon>Bacteria</taxon>
        <taxon>Pseudomonadati</taxon>
        <taxon>Bacteroidota</taxon>
        <taxon>Flavobacteriia</taxon>
        <taxon>Flavobacteriales</taxon>
        <taxon>Flavobacteriaceae</taxon>
        <taxon>Flavobacterium</taxon>
    </lineage>
</organism>
<dbReference type="PROSITE" id="PS51257">
    <property type="entry name" value="PROKAR_LIPOPROTEIN"/>
    <property type="match status" value="1"/>
</dbReference>
<dbReference type="Proteomes" id="UP000184112">
    <property type="component" value="Unassembled WGS sequence"/>
</dbReference>
<dbReference type="EMBL" id="FQWH01000005">
    <property type="protein sequence ID" value="SHG96329.1"/>
    <property type="molecule type" value="Genomic_DNA"/>
</dbReference>
<protein>
    <recommendedName>
        <fullName evidence="3">YD repeat-containing protein</fullName>
    </recommendedName>
</protein>
<dbReference type="RefSeq" id="WP_073409707.1">
    <property type="nucleotide sequence ID" value="NZ_FQWH01000005.1"/>
</dbReference>
<evidence type="ECO:0000313" key="2">
    <source>
        <dbReference type="Proteomes" id="UP000184112"/>
    </source>
</evidence>
<dbReference type="AlphaFoldDB" id="A0A1M5P4I1"/>
<gene>
    <name evidence="1" type="ORF">SAMN05444388_105221</name>
</gene>
<reference evidence="1 2" key="1">
    <citation type="submission" date="2016-11" db="EMBL/GenBank/DDBJ databases">
        <authorList>
            <person name="Jaros S."/>
            <person name="Januszkiewicz K."/>
            <person name="Wedrychowicz H."/>
        </authorList>
    </citation>
    <scope>NUCLEOTIDE SEQUENCE [LARGE SCALE GENOMIC DNA]</scope>
    <source>
        <strain evidence="1 2">DSM 6792</strain>
    </source>
</reference>